<evidence type="ECO:0000256" key="3">
    <source>
        <dbReference type="ARBA" id="ARBA00023295"/>
    </source>
</evidence>
<dbReference type="InterPro" id="IPR012334">
    <property type="entry name" value="Pectin_lyas_fold"/>
</dbReference>
<dbReference type="PANTHER" id="PTHR31339">
    <property type="entry name" value="PECTIN LYASE-RELATED"/>
    <property type="match status" value="1"/>
</dbReference>
<comment type="caution">
    <text evidence="6">The sequence shown here is derived from an EMBL/GenBank/DDBJ whole genome shotgun (WGS) entry which is preliminary data.</text>
</comment>
<dbReference type="Gene3D" id="2.160.20.10">
    <property type="entry name" value="Single-stranded right-handed beta-helix, Pectin lyase-like"/>
    <property type="match status" value="1"/>
</dbReference>
<accession>A0AAE3JC83</accession>
<dbReference type="GO" id="GO:0005975">
    <property type="term" value="P:carbohydrate metabolic process"/>
    <property type="evidence" value="ECO:0007669"/>
    <property type="project" value="InterPro"/>
</dbReference>
<dbReference type="InterPro" id="IPR024535">
    <property type="entry name" value="RHGA/B-epi-like_pectate_lyase"/>
</dbReference>
<dbReference type="RefSeq" id="WP_308731706.1">
    <property type="nucleotide sequence ID" value="NZ_JAJEQN010000017.1"/>
</dbReference>
<proteinExistence type="inferred from homology"/>
<evidence type="ECO:0000256" key="4">
    <source>
        <dbReference type="RuleBase" id="RU361169"/>
    </source>
</evidence>
<reference evidence="6 7" key="1">
    <citation type="submission" date="2021-10" db="EMBL/GenBank/DDBJ databases">
        <title>Anaerobic single-cell dispensing facilitates the cultivation of human gut bacteria.</title>
        <authorList>
            <person name="Afrizal A."/>
        </authorList>
    </citation>
    <scope>NUCLEOTIDE SEQUENCE [LARGE SCALE GENOMIC DNA]</scope>
    <source>
        <strain evidence="6 7">CLA-AA-H224</strain>
    </source>
</reference>
<keyword evidence="7" id="KW-1185">Reference proteome</keyword>
<dbReference type="Pfam" id="PF00295">
    <property type="entry name" value="Glyco_hydro_28"/>
    <property type="match status" value="1"/>
</dbReference>
<comment type="similarity">
    <text evidence="1 4">Belongs to the glycosyl hydrolase 28 family.</text>
</comment>
<dbReference type="Proteomes" id="UP001198200">
    <property type="component" value="Unassembled WGS sequence"/>
</dbReference>
<dbReference type="InterPro" id="IPR000743">
    <property type="entry name" value="Glyco_hydro_28"/>
</dbReference>
<dbReference type="EMBL" id="JAJEQN010000017">
    <property type="protein sequence ID" value="MCC2221604.1"/>
    <property type="molecule type" value="Genomic_DNA"/>
</dbReference>
<evidence type="ECO:0000313" key="6">
    <source>
        <dbReference type="EMBL" id="MCC2221604.1"/>
    </source>
</evidence>
<dbReference type="SUPFAM" id="SSF51126">
    <property type="entry name" value="Pectin lyase-like"/>
    <property type="match status" value="1"/>
</dbReference>
<dbReference type="Pfam" id="PF12708">
    <property type="entry name" value="Pect-lyase_RHGA_epim"/>
    <property type="match status" value="1"/>
</dbReference>
<gene>
    <name evidence="6" type="ORF">LKD48_08145</name>
</gene>
<dbReference type="GO" id="GO:0004650">
    <property type="term" value="F:polygalacturonase activity"/>
    <property type="evidence" value="ECO:0007669"/>
    <property type="project" value="InterPro"/>
</dbReference>
<sequence length="452" mass="49559">MIYDVLEYGAKADGVTNDAAAIQKAIDECSAAGGGQVVLRSGRTYYSSSIIIKPYVDLHLERGSVLKAHSDLTTYFHPNEGQKDNGVKIEGTPVTLKPSYAFIYAKDADHMAITGDGVIDGNAFAFVKQVSQYYVTGDFYPRPTVIYVEHCNHINFTNIIIRNVSFWTLHTAGCDDVLIDRIRILNDLNVANSDGIDPDHSTNVRIIGCHIECGDDCICLKSSAGNMEYGPTKNVLISDCTLISTSAALKIGTEGTGNFENLTVNNCIISGSNRGISIQIRDGGHVKNAMFSNIIIETRRFADCWWGCGEPISITTHNRVPEKQSGHISGITFRNITCDSENGVFLSGSDGNHIEDVLFEDVKVKIHSKSKWPKGLYDLRPGFGQKIEEIPSAGFYMRRADGVTIRNSRVVFEGEERDCFGEAIHAQDCADLVIEGFKGEAARPELEAIVIE</sequence>
<keyword evidence="2 4" id="KW-0378">Hydrolase</keyword>
<feature type="domain" description="Rhamnogalacturonase A/B/Epimerase-like pectate lyase" evidence="5">
    <location>
        <begin position="4"/>
        <end position="58"/>
    </location>
</feature>
<name>A0AAE3JC83_9FIRM</name>
<dbReference type="AlphaFoldDB" id="A0AAE3JC83"/>
<organism evidence="6 7">
    <name type="scientific">Anthropogastromicrobium aceti</name>
    <dbReference type="NCBI Taxonomy" id="2981768"/>
    <lineage>
        <taxon>Bacteria</taxon>
        <taxon>Bacillati</taxon>
        <taxon>Bacillota</taxon>
        <taxon>Clostridia</taxon>
        <taxon>Lachnospirales</taxon>
        <taxon>Lachnospiraceae</taxon>
        <taxon>Anthropogastromicrobium</taxon>
    </lineage>
</organism>
<protein>
    <submittedName>
        <fullName evidence="6">Glycoside hydrolase family 28 protein</fullName>
    </submittedName>
</protein>
<dbReference type="InterPro" id="IPR006626">
    <property type="entry name" value="PbH1"/>
</dbReference>
<evidence type="ECO:0000259" key="5">
    <source>
        <dbReference type="Pfam" id="PF12708"/>
    </source>
</evidence>
<evidence type="ECO:0000313" key="7">
    <source>
        <dbReference type="Proteomes" id="UP001198200"/>
    </source>
</evidence>
<dbReference type="PANTHER" id="PTHR31339:SF0">
    <property type="entry name" value="PECTIN LYASE-LIKE SUPERFAMILY PROTEIN"/>
    <property type="match status" value="1"/>
</dbReference>
<dbReference type="InterPro" id="IPR051801">
    <property type="entry name" value="GH28_Enzymes"/>
</dbReference>
<dbReference type="InterPro" id="IPR011050">
    <property type="entry name" value="Pectin_lyase_fold/virulence"/>
</dbReference>
<dbReference type="SMART" id="SM00710">
    <property type="entry name" value="PbH1"/>
    <property type="match status" value="7"/>
</dbReference>
<evidence type="ECO:0000256" key="2">
    <source>
        <dbReference type="ARBA" id="ARBA00022801"/>
    </source>
</evidence>
<keyword evidence="3 4" id="KW-0326">Glycosidase</keyword>
<evidence type="ECO:0000256" key="1">
    <source>
        <dbReference type="ARBA" id="ARBA00008834"/>
    </source>
</evidence>